<dbReference type="EMBL" id="QXFI01000009">
    <property type="protein sequence ID" value="RIV46857.1"/>
    <property type="molecule type" value="Genomic_DNA"/>
</dbReference>
<reference evidence="1 3" key="1">
    <citation type="submission" date="2018-08" db="EMBL/GenBank/DDBJ databases">
        <title>Proposal of Muricauda 72 sp.nov. and Muricauda NH166 sp.nov., isolated from seawater.</title>
        <authorList>
            <person name="Cheng H."/>
            <person name="Wu Y.-H."/>
            <person name="Guo L.-L."/>
            <person name="Xu X.-W."/>
        </authorList>
    </citation>
    <scope>NUCLEOTIDE SEQUENCE [LARGE SCALE GENOMIC DNA]</scope>
    <source>
        <strain evidence="1 3">72</strain>
    </source>
</reference>
<evidence type="ECO:0000313" key="4">
    <source>
        <dbReference type="Proteomes" id="UP000321621"/>
    </source>
</evidence>
<comment type="caution">
    <text evidence="1">The sequence shown here is derived from an EMBL/GenBank/DDBJ whole genome shotgun (WGS) entry which is preliminary data.</text>
</comment>
<dbReference type="OrthoDB" id="1436858at2"/>
<dbReference type="AlphaFoldDB" id="A0A3A1NRU7"/>
<dbReference type="Proteomes" id="UP000321621">
    <property type="component" value="Unassembled WGS sequence"/>
</dbReference>
<sequence>MKNTTKAIALLLGLIFVQSCEKETTFLITETSVGPMSQSAKVSELKSLFAQDSVVMDTTRAVSGTKSNKIEIYERGGKHLLSLTPSSDSIQGIQNVRIMDPRYISDKGIGLKSTFADIKKKYSIKKIVTTLNSVVIFPKESNLYFTIDKEELPGNLRFSTSNIEEVQIPDDAKLKYLMLGWE</sequence>
<dbReference type="EMBL" id="VNWK01000009">
    <property type="protein sequence ID" value="TXJ99743.1"/>
    <property type="molecule type" value="Genomic_DNA"/>
</dbReference>
<dbReference type="RefSeq" id="WP_119645996.1">
    <property type="nucleotide sequence ID" value="NZ_QXFI01000009.1"/>
</dbReference>
<name>A0A3A1NRU7_9FLAO</name>
<reference evidence="2 4" key="2">
    <citation type="submission" date="2019-07" db="EMBL/GenBank/DDBJ databases">
        <title>Draft genome of two Muricauda strains isolated from deep sea.</title>
        <authorList>
            <person name="Sun C."/>
        </authorList>
    </citation>
    <scope>NUCLEOTIDE SEQUENCE [LARGE SCALE GENOMIC DNA]</scope>
    <source>
        <strain evidence="2 4">72</strain>
    </source>
</reference>
<keyword evidence="4" id="KW-1185">Reference proteome</keyword>
<proteinExistence type="predicted"/>
<gene>
    <name evidence="1" type="ORF">D2V05_02540</name>
    <name evidence="2" type="ORF">FQ017_02530</name>
</gene>
<accession>A0A3A1NRU7</accession>
<evidence type="ECO:0000313" key="1">
    <source>
        <dbReference type="EMBL" id="RIV46857.1"/>
    </source>
</evidence>
<organism evidence="1 3">
    <name type="scientific">Flagellimonas pelagia</name>
    <dbReference type="NCBI Taxonomy" id="2306998"/>
    <lineage>
        <taxon>Bacteria</taxon>
        <taxon>Pseudomonadati</taxon>
        <taxon>Bacteroidota</taxon>
        <taxon>Flavobacteriia</taxon>
        <taxon>Flavobacteriales</taxon>
        <taxon>Flavobacteriaceae</taxon>
        <taxon>Flagellimonas</taxon>
    </lineage>
</organism>
<dbReference type="PROSITE" id="PS51257">
    <property type="entry name" value="PROKAR_LIPOPROTEIN"/>
    <property type="match status" value="1"/>
</dbReference>
<dbReference type="Proteomes" id="UP000266691">
    <property type="component" value="Unassembled WGS sequence"/>
</dbReference>
<evidence type="ECO:0000313" key="2">
    <source>
        <dbReference type="EMBL" id="TXJ99743.1"/>
    </source>
</evidence>
<protein>
    <submittedName>
        <fullName evidence="1">Uncharacterized protein</fullName>
    </submittedName>
</protein>
<evidence type="ECO:0000313" key="3">
    <source>
        <dbReference type="Proteomes" id="UP000266691"/>
    </source>
</evidence>